<evidence type="ECO:0000256" key="3">
    <source>
        <dbReference type="ARBA" id="ARBA00004887"/>
    </source>
</evidence>
<evidence type="ECO:0000256" key="1">
    <source>
        <dbReference type="ARBA" id="ARBA00000968"/>
    </source>
</evidence>
<protein>
    <recommendedName>
        <fullName evidence="5 9">Riboflavin synthase</fullName>
        <ecNumber evidence="4 9">2.5.1.9</ecNumber>
    </recommendedName>
</protein>
<dbReference type="Gene3D" id="2.40.30.20">
    <property type="match status" value="2"/>
</dbReference>
<comment type="catalytic activity">
    <reaction evidence="1">
        <text>2 6,7-dimethyl-8-(1-D-ribityl)lumazine + H(+) = 5-amino-6-(D-ribitylamino)uracil + riboflavin</text>
        <dbReference type="Rhea" id="RHEA:20772"/>
        <dbReference type="ChEBI" id="CHEBI:15378"/>
        <dbReference type="ChEBI" id="CHEBI:15934"/>
        <dbReference type="ChEBI" id="CHEBI:57986"/>
        <dbReference type="ChEBI" id="CHEBI:58201"/>
        <dbReference type="EC" id="2.5.1.9"/>
    </reaction>
</comment>
<dbReference type="InterPro" id="IPR026017">
    <property type="entry name" value="Lumazine-bd_dom"/>
</dbReference>
<gene>
    <name evidence="12" type="ORF">A3G52_00070</name>
</gene>
<feature type="domain" description="Lumazine-binding" evidence="11">
    <location>
        <begin position="1"/>
        <end position="95"/>
    </location>
</feature>
<accession>A0A1G2P2M8</accession>
<dbReference type="FunFam" id="2.40.30.20:FF:000004">
    <property type="entry name" value="Riboflavin synthase, alpha subunit"/>
    <property type="match status" value="1"/>
</dbReference>
<dbReference type="CDD" id="cd00402">
    <property type="entry name" value="Riboflavin_synthase_like"/>
    <property type="match status" value="1"/>
</dbReference>
<dbReference type="EC" id="2.5.1.9" evidence="4 9"/>
<dbReference type="GO" id="GO:0004746">
    <property type="term" value="F:riboflavin synthase activity"/>
    <property type="evidence" value="ECO:0007669"/>
    <property type="project" value="UniProtKB-UniRule"/>
</dbReference>
<comment type="caution">
    <text evidence="12">The sequence shown here is derived from an EMBL/GenBank/DDBJ whole genome shotgun (WGS) entry which is preliminary data.</text>
</comment>
<sequence>MFTGIITNRSKIIDVRKTGSGLYVEFTKPKSWNLKPGESVSVNGICSTVVRKTPSSFAAEYMEETILKTTLGAWKRGNEVNLERSLKSGDALHGHLVMGHVDTAGKIVDIQNRKWSKILKIKIPSKLMMLIAEKGSVTLDGVSLTVVSRGSDWFTVSLISYTLKNTNLKNLKSGYNVNVETDIIAKYLNTTQIHDSDASV</sequence>
<evidence type="ECO:0000256" key="10">
    <source>
        <dbReference type="PROSITE-ProRule" id="PRU00524"/>
    </source>
</evidence>
<feature type="repeat" description="Lumazine-binding" evidence="10">
    <location>
        <begin position="96"/>
        <end position="192"/>
    </location>
</feature>
<feature type="domain" description="Lumazine-binding" evidence="11">
    <location>
        <begin position="96"/>
        <end position="192"/>
    </location>
</feature>
<dbReference type="PIRSF" id="PIRSF000498">
    <property type="entry name" value="Riboflavin_syn_A"/>
    <property type="match status" value="1"/>
</dbReference>
<evidence type="ECO:0000256" key="8">
    <source>
        <dbReference type="ARBA" id="ARBA00022737"/>
    </source>
</evidence>
<evidence type="ECO:0000256" key="5">
    <source>
        <dbReference type="ARBA" id="ARBA00013950"/>
    </source>
</evidence>
<evidence type="ECO:0000313" key="12">
    <source>
        <dbReference type="EMBL" id="OHA42598.1"/>
    </source>
</evidence>
<dbReference type="NCBIfam" id="TIGR00187">
    <property type="entry name" value="ribE"/>
    <property type="match status" value="1"/>
</dbReference>
<comment type="function">
    <text evidence="2">Catalyzes the dismutation of two molecules of 6,7-dimethyl-8-ribityllumazine, resulting in the formation of riboflavin and 5-amino-6-(D-ribitylamino)uracil.</text>
</comment>
<evidence type="ECO:0000313" key="13">
    <source>
        <dbReference type="Proteomes" id="UP000177269"/>
    </source>
</evidence>
<dbReference type="PANTHER" id="PTHR21098">
    <property type="entry name" value="RIBOFLAVIN SYNTHASE ALPHA CHAIN"/>
    <property type="match status" value="1"/>
</dbReference>
<keyword evidence="8" id="KW-0677">Repeat</keyword>
<dbReference type="PROSITE" id="PS51177">
    <property type="entry name" value="LUMAZINE_BIND"/>
    <property type="match status" value="2"/>
</dbReference>
<evidence type="ECO:0000256" key="6">
    <source>
        <dbReference type="ARBA" id="ARBA00022619"/>
    </source>
</evidence>
<comment type="pathway">
    <text evidence="3">Cofactor biosynthesis; riboflavin biosynthesis; riboflavin from 2-hydroxy-3-oxobutyl phosphate and 5-amino-6-(D-ribitylamino)uracil: step 2/2.</text>
</comment>
<dbReference type="Proteomes" id="UP000177269">
    <property type="component" value="Unassembled WGS sequence"/>
</dbReference>
<dbReference type="InterPro" id="IPR017938">
    <property type="entry name" value="Riboflavin_synthase-like_b-brl"/>
</dbReference>
<organism evidence="12 13">
    <name type="scientific">Candidatus Taylorbacteria bacterium RIFCSPLOWO2_12_FULL_43_20</name>
    <dbReference type="NCBI Taxonomy" id="1802332"/>
    <lineage>
        <taxon>Bacteria</taxon>
        <taxon>Candidatus Tayloriibacteriota</taxon>
    </lineage>
</organism>
<feature type="repeat" description="Lumazine-binding" evidence="10">
    <location>
        <begin position="1"/>
        <end position="95"/>
    </location>
</feature>
<dbReference type="InterPro" id="IPR023366">
    <property type="entry name" value="ATP_synth_asu-like_sf"/>
</dbReference>
<keyword evidence="6" id="KW-0686">Riboflavin biosynthesis</keyword>
<reference evidence="12 13" key="1">
    <citation type="journal article" date="2016" name="Nat. Commun.">
        <title>Thousands of microbial genomes shed light on interconnected biogeochemical processes in an aquifer system.</title>
        <authorList>
            <person name="Anantharaman K."/>
            <person name="Brown C.T."/>
            <person name="Hug L.A."/>
            <person name="Sharon I."/>
            <person name="Castelle C.J."/>
            <person name="Probst A.J."/>
            <person name="Thomas B.C."/>
            <person name="Singh A."/>
            <person name="Wilkins M.J."/>
            <person name="Karaoz U."/>
            <person name="Brodie E.L."/>
            <person name="Williams K.H."/>
            <person name="Hubbard S.S."/>
            <person name="Banfield J.F."/>
        </authorList>
    </citation>
    <scope>NUCLEOTIDE SEQUENCE [LARGE SCALE GENOMIC DNA]</scope>
</reference>
<dbReference type="GO" id="GO:0009231">
    <property type="term" value="P:riboflavin biosynthetic process"/>
    <property type="evidence" value="ECO:0007669"/>
    <property type="project" value="UniProtKB-KW"/>
</dbReference>
<keyword evidence="7" id="KW-0808">Transferase</keyword>
<dbReference type="AlphaFoldDB" id="A0A1G2P2M8"/>
<dbReference type="Pfam" id="PF00677">
    <property type="entry name" value="Lum_binding"/>
    <property type="match status" value="2"/>
</dbReference>
<evidence type="ECO:0000259" key="11">
    <source>
        <dbReference type="PROSITE" id="PS51177"/>
    </source>
</evidence>
<dbReference type="NCBIfam" id="NF006767">
    <property type="entry name" value="PRK09289.1"/>
    <property type="match status" value="1"/>
</dbReference>
<dbReference type="SUPFAM" id="SSF63380">
    <property type="entry name" value="Riboflavin synthase domain-like"/>
    <property type="match status" value="2"/>
</dbReference>
<dbReference type="PANTHER" id="PTHR21098:SF12">
    <property type="entry name" value="RIBOFLAVIN SYNTHASE"/>
    <property type="match status" value="1"/>
</dbReference>
<evidence type="ECO:0000256" key="4">
    <source>
        <dbReference type="ARBA" id="ARBA00012827"/>
    </source>
</evidence>
<evidence type="ECO:0000256" key="2">
    <source>
        <dbReference type="ARBA" id="ARBA00002803"/>
    </source>
</evidence>
<proteinExistence type="predicted"/>
<dbReference type="InterPro" id="IPR001783">
    <property type="entry name" value="Lumazine-bd"/>
</dbReference>
<evidence type="ECO:0000256" key="9">
    <source>
        <dbReference type="NCBIfam" id="TIGR00187"/>
    </source>
</evidence>
<dbReference type="EMBL" id="MHSK01000009">
    <property type="protein sequence ID" value="OHA42598.1"/>
    <property type="molecule type" value="Genomic_DNA"/>
</dbReference>
<evidence type="ECO:0000256" key="7">
    <source>
        <dbReference type="ARBA" id="ARBA00022679"/>
    </source>
</evidence>
<name>A0A1G2P2M8_9BACT</name>